<evidence type="ECO:0000313" key="4">
    <source>
        <dbReference type="Proteomes" id="UP001646141"/>
    </source>
</evidence>
<evidence type="ECO:0000256" key="1">
    <source>
        <dbReference type="SAM" id="SignalP"/>
    </source>
</evidence>
<dbReference type="InterPro" id="IPR004352">
    <property type="entry name" value="GH114_TIM-barrel"/>
</dbReference>
<evidence type="ECO:0000313" key="3">
    <source>
        <dbReference type="EMBL" id="MBL3690471.1"/>
    </source>
</evidence>
<dbReference type="InterPro" id="IPR017853">
    <property type="entry name" value="GH"/>
</dbReference>
<dbReference type="Proteomes" id="UP001646141">
    <property type="component" value="Unassembled WGS sequence"/>
</dbReference>
<dbReference type="Pfam" id="PF03537">
    <property type="entry name" value="Glyco_hydro_114"/>
    <property type="match status" value="1"/>
</dbReference>
<gene>
    <name evidence="3" type="ORF">D3226_10950</name>
</gene>
<dbReference type="Gene3D" id="3.20.20.70">
    <property type="entry name" value="Aldolase class I"/>
    <property type="match status" value="1"/>
</dbReference>
<feature type="signal peptide" evidence="1">
    <location>
        <begin position="1"/>
        <end position="30"/>
    </location>
</feature>
<evidence type="ECO:0000259" key="2">
    <source>
        <dbReference type="Pfam" id="PF03537"/>
    </source>
</evidence>
<feature type="domain" description="Glycoside-hydrolase family GH114 TIM-barrel" evidence="2">
    <location>
        <begin position="43"/>
        <end position="259"/>
    </location>
</feature>
<reference evidence="3 4" key="1">
    <citation type="submission" date="2018-09" db="EMBL/GenBank/DDBJ databases">
        <title>Comparative genomics of Leucobacter spp.</title>
        <authorList>
            <person name="Reis A.C."/>
            <person name="Kolvenbach B.A."/>
            <person name="Corvini P.F.X."/>
            <person name="Nunes O.C."/>
        </authorList>
    </citation>
    <scope>NUCLEOTIDE SEQUENCE [LARGE SCALE GENOMIC DNA]</scope>
    <source>
        <strain evidence="3 4">L-1</strain>
    </source>
</reference>
<dbReference type="RefSeq" id="WP_202382568.1">
    <property type="nucleotide sequence ID" value="NZ_BAAAMA010000001.1"/>
</dbReference>
<feature type="chain" id="PRO_5045442292" description="Glycoside-hydrolase family GH114 TIM-barrel domain-containing protein" evidence="1">
    <location>
        <begin position="31"/>
        <end position="275"/>
    </location>
</feature>
<name>A0ABS1SU76_9MICO</name>
<proteinExistence type="predicted"/>
<dbReference type="PANTHER" id="PTHR35273:SF2">
    <property type="entry name" value="ALPHA-GALACTOSIDASE"/>
    <property type="match status" value="1"/>
</dbReference>
<protein>
    <recommendedName>
        <fullName evidence="2">Glycoside-hydrolase family GH114 TIM-barrel domain-containing protein</fullName>
    </recommendedName>
</protein>
<dbReference type="PROSITE" id="PS51257">
    <property type="entry name" value="PROKAR_LIPOPROTEIN"/>
    <property type="match status" value="1"/>
</dbReference>
<keyword evidence="4" id="KW-1185">Reference proteome</keyword>
<sequence length="275" mass="29287">MTRSQRALPAVLSSGLAALLLLTGCAASLAPDITLPPTGGTPDYQLGGASEPPPGVTIVARDRSAAPAEGVYSICYVNGFQTQPGELAEWPDEALLRDDAGELVHDPAWPDEVLLDTRTAATRDAIREVVDPWIEGCARDGYDAVEFDNLDTYSRSAGVLTRADNVELAAALVETAHAAGLAAGQKNAADDVALMRSQAGFDFAVTEECMVFAECENFAEFYGAHVIDIEYTDELPRPFAEMCVDPAAPRSMVLRDRDLTVPGSAEYAFETCPAE</sequence>
<dbReference type="PANTHER" id="PTHR35273">
    <property type="entry name" value="ALPHA-1,4 POLYGALACTOSAMINIDASE, PUTATIVE (AFU_ORTHOLOGUE AFUA_3G07890)-RELATED"/>
    <property type="match status" value="1"/>
</dbReference>
<accession>A0ABS1SU76</accession>
<organism evidence="3 4">
    <name type="scientific">Leucobacter chromiireducens subsp. chromiireducens</name>
    <dbReference type="NCBI Taxonomy" id="660067"/>
    <lineage>
        <taxon>Bacteria</taxon>
        <taxon>Bacillati</taxon>
        <taxon>Actinomycetota</taxon>
        <taxon>Actinomycetes</taxon>
        <taxon>Micrococcales</taxon>
        <taxon>Microbacteriaceae</taxon>
        <taxon>Leucobacter</taxon>
    </lineage>
</organism>
<dbReference type="SUPFAM" id="SSF51445">
    <property type="entry name" value="(Trans)glycosidases"/>
    <property type="match status" value="1"/>
</dbReference>
<dbReference type="EMBL" id="QYAD01000003">
    <property type="protein sequence ID" value="MBL3690471.1"/>
    <property type="molecule type" value="Genomic_DNA"/>
</dbReference>
<keyword evidence="1" id="KW-0732">Signal</keyword>
<dbReference type="InterPro" id="IPR013785">
    <property type="entry name" value="Aldolase_TIM"/>
</dbReference>
<comment type="caution">
    <text evidence="3">The sequence shown here is derived from an EMBL/GenBank/DDBJ whole genome shotgun (WGS) entry which is preliminary data.</text>
</comment>